<dbReference type="AlphaFoldDB" id="A0AAD4YN61"/>
<evidence type="ECO:0000313" key="1">
    <source>
        <dbReference type="EMBL" id="KAI5316297.1"/>
    </source>
</evidence>
<organism evidence="1 2">
    <name type="scientific">Prunus dulcis</name>
    <name type="common">Almond</name>
    <name type="synonym">Amygdalus dulcis</name>
    <dbReference type="NCBI Taxonomy" id="3755"/>
    <lineage>
        <taxon>Eukaryota</taxon>
        <taxon>Viridiplantae</taxon>
        <taxon>Streptophyta</taxon>
        <taxon>Embryophyta</taxon>
        <taxon>Tracheophyta</taxon>
        <taxon>Spermatophyta</taxon>
        <taxon>Magnoliopsida</taxon>
        <taxon>eudicotyledons</taxon>
        <taxon>Gunneridae</taxon>
        <taxon>Pentapetalae</taxon>
        <taxon>rosids</taxon>
        <taxon>fabids</taxon>
        <taxon>Rosales</taxon>
        <taxon>Rosaceae</taxon>
        <taxon>Amygdaloideae</taxon>
        <taxon>Amygdaleae</taxon>
        <taxon>Prunus</taxon>
    </lineage>
</organism>
<name>A0AAD4YN61_PRUDU</name>
<dbReference type="EMBL" id="JAJFAZ020000007">
    <property type="protein sequence ID" value="KAI5316297.1"/>
    <property type="molecule type" value="Genomic_DNA"/>
</dbReference>
<evidence type="ECO:0000313" key="2">
    <source>
        <dbReference type="Proteomes" id="UP001054821"/>
    </source>
</evidence>
<accession>A0AAD4YN61</accession>
<gene>
    <name evidence="1" type="ORF">L3X38_036004</name>
</gene>
<protein>
    <submittedName>
        <fullName evidence="1">Uncharacterized protein</fullName>
    </submittedName>
</protein>
<reference evidence="1 2" key="1">
    <citation type="journal article" date="2022" name="G3 (Bethesda)">
        <title>Whole-genome sequence and methylome profiling of the almond [Prunus dulcis (Mill.) D.A. Webb] cultivar 'Nonpareil'.</title>
        <authorList>
            <person name="D'Amico-Willman K.M."/>
            <person name="Ouma W.Z."/>
            <person name="Meulia T."/>
            <person name="Sideli G.M."/>
            <person name="Gradziel T.M."/>
            <person name="Fresnedo-Ramirez J."/>
        </authorList>
    </citation>
    <scope>NUCLEOTIDE SEQUENCE [LARGE SCALE GENOMIC DNA]</scope>
    <source>
        <strain evidence="1">Clone GOH B32 T37-40</strain>
    </source>
</reference>
<dbReference type="Proteomes" id="UP001054821">
    <property type="component" value="Chromosome 7"/>
</dbReference>
<comment type="caution">
    <text evidence="1">The sequence shown here is derived from an EMBL/GenBank/DDBJ whole genome shotgun (WGS) entry which is preliminary data.</text>
</comment>
<proteinExistence type="predicted"/>
<sequence>MSPDDAGRVQYIVKSLNQASIDSIFDLIQSWGAPRQADGKTCDYCVMQYMEDICEHSSFAFQTKYARSGKKKRFYTQTELDEVQDE</sequence>
<keyword evidence="2" id="KW-1185">Reference proteome</keyword>